<comment type="caution">
    <text evidence="1">The sequence shown here is derived from an EMBL/GenBank/DDBJ whole genome shotgun (WGS) entry which is preliminary data.</text>
</comment>
<dbReference type="Proteomes" id="UP000828390">
    <property type="component" value="Unassembled WGS sequence"/>
</dbReference>
<dbReference type="EMBL" id="JAIWYP010000001">
    <property type="protein sequence ID" value="KAH3876892.1"/>
    <property type="molecule type" value="Genomic_DNA"/>
</dbReference>
<sequence>MMTKSVNLDGSFISRLCLTTGSSVFSPALETVSYLEILSPLDHLQFLEQQDPTLDSHQADHFHLSENLH</sequence>
<dbReference type="AlphaFoldDB" id="A0A9D4MFY8"/>
<evidence type="ECO:0000313" key="2">
    <source>
        <dbReference type="Proteomes" id="UP000828390"/>
    </source>
</evidence>
<accession>A0A9D4MFY8</accession>
<gene>
    <name evidence="1" type="ORF">DPMN_000743</name>
</gene>
<reference evidence="1" key="1">
    <citation type="journal article" date="2019" name="bioRxiv">
        <title>The Genome of the Zebra Mussel, Dreissena polymorpha: A Resource for Invasive Species Research.</title>
        <authorList>
            <person name="McCartney M.A."/>
            <person name="Auch B."/>
            <person name="Kono T."/>
            <person name="Mallez S."/>
            <person name="Zhang Y."/>
            <person name="Obille A."/>
            <person name="Becker A."/>
            <person name="Abrahante J.E."/>
            <person name="Garbe J."/>
            <person name="Badalamenti J.P."/>
            <person name="Herman A."/>
            <person name="Mangelson H."/>
            <person name="Liachko I."/>
            <person name="Sullivan S."/>
            <person name="Sone E.D."/>
            <person name="Koren S."/>
            <person name="Silverstein K.A.T."/>
            <person name="Beckman K.B."/>
            <person name="Gohl D.M."/>
        </authorList>
    </citation>
    <scope>NUCLEOTIDE SEQUENCE</scope>
    <source>
        <strain evidence="1">Duluth1</strain>
        <tissue evidence="1">Whole animal</tissue>
    </source>
</reference>
<organism evidence="1 2">
    <name type="scientific">Dreissena polymorpha</name>
    <name type="common">Zebra mussel</name>
    <name type="synonym">Mytilus polymorpha</name>
    <dbReference type="NCBI Taxonomy" id="45954"/>
    <lineage>
        <taxon>Eukaryota</taxon>
        <taxon>Metazoa</taxon>
        <taxon>Spiralia</taxon>
        <taxon>Lophotrochozoa</taxon>
        <taxon>Mollusca</taxon>
        <taxon>Bivalvia</taxon>
        <taxon>Autobranchia</taxon>
        <taxon>Heteroconchia</taxon>
        <taxon>Euheterodonta</taxon>
        <taxon>Imparidentia</taxon>
        <taxon>Neoheterodontei</taxon>
        <taxon>Myida</taxon>
        <taxon>Dreissenoidea</taxon>
        <taxon>Dreissenidae</taxon>
        <taxon>Dreissena</taxon>
    </lineage>
</organism>
<evidence type="ECO:0000313" key="1">
    <source>
        <dbReference type="EMBL" id="KAH3876892.1"/>
    </source>
</evidence>
<protein>
    <submittedName>
        <fullName evidence="1">Uncharacterized protein</fullName>
    </submittedName>
</protein>
<name>A0A9D4MFY8_DREPO</name>
<reference evidence="1" key="2">
    <citation type="submission" date="2020-11" db="EMBL/GenBank/DDBJ databases">
        <authorList>
            <person name="McCartney M.A."/>
            <person name="Auch B."/>
            <person name="Kono T."/>
            <person name="Mallez S."/>
            <person name="Becker A."/>
            <person name="Gohl D.M."/>
            <person name="Silverstein K.A.T."/>
            <person name="Koren S."/>
            <person name="Bechman K.B."/>
            <person name="Herman A."/>
            <person name="Abrahante J.E."/>
            <person name="Garbe J."/>
        </authorList>
    </citation>
    <scope>NUCLEOTIDE SEQUENCE</scope>
    <source>
        <strain evidence="1">Duluth1</strain>
        <tissue evidence="1">Whole animal</tissue>
    </source>
</reference>
<keyword evidence="2" id="KW-1185">Reference proteome</keyword>
<proteinExistence type="predicted"/>